<reference evidence="5 6" key="1">
    <citation type="submission" date="2019-06" db="EMBL/GenBank/DDBJ databases">
        <title>Whole genome shotgun sequence of Kocuria varians NBRC 15358.</title>
        <authorList>
            <person name="Hosoyama A."/>
            <person name="Uohara A."/>
            <person name="Ohji S."/>
            <person name="Ichikawa N."/>
        </authorList>
    </citation>
    <scope>NUCLEOTIDE SEQUENCE [LARGE SCALE GENOMIC DNA]</scope>
    <source>
        <strain evidence="5 6">NBRC 15358</strain>
    </source>
</reference>
<evidence type="ECO:0000259" key="4">
    <source>
        <dbReference type="PROSITE" id="PS50937"/>
    </source>
</evidence>
<organism evidence="5 6">
    <name type="scientific">Kocuria varians</name>
    <name type="common">Micrococcus varians</name>
    <dbReference type="NCBI Taxonomy" id="1272"/>
    <lineage>
        <taxon>Bacteria</taxon>
        <taxon>Bacillati</taxon>
        <taxon>Actinomycetota</taxon>
        <taxon>Actinomycetes</taxon>
        <taxon>Micrococcales</taxon>
        <taxon>Micrococcaceae</taxon>
        <taxon>Kocuria</taxon>
    </lineage>
</organism>
<dbReference type="OrthoDB" id="5345718at2"/>
<proteinExistence type="predicted"/>
<protein>
    <submittedName>
        <fullName evidence="5">Putative heat shock protein HspR</fullName>
    </submittedName>
</protein>
<dbReference type="AlphaFoldDB" id="A0A4Y4D977"/>
<dbReference type="Pfam" id="PF13411">
    <property type="entry name" value="MerR_1"/>
    <property type="match status" value="1"/>
</dbReference>
<dbReference type="SMART" id="SM00422">
    <property type="entry name" value="HTH_MERR"/>
    <property type="match status" value="1"/>
</dbReference>
<dbReference type="PANTHER" id="PTHR30204">
    <property type="entry name" value="REDOX-CYCLING DRUG-SENSING TRANSCRIPTIONAL ACTIVATOR SOXR"/>
    <property type="match status" value="1"/>
</dbReference>
<feature type="compositionally biased region" description="Basic residues" evidence="3">
    <location>
        <begin position="179"/>
        <end position="189"/>
    </location>
</feature>
<dbReference type="InterPro" id="IPR047057">
    <property type="entry name" value="MerR_fam"/>
</dbReference>
<dbReference type="InterPro" id="IPR000551">
    <property type="entry name" value="MerR-type_HTH_dom"/>
</dbReference>
<name>A0A4Y4D977_KOCVA</name>
<keyword evidence="1" id="KW-0238">DNA-binding</keyword>
<dbReference type="GO" id="GO:0003677">
    <property type="term" value="F:DNA binding"/>
    <property type="evidence" value="ECO:0007669"/>
    <property type="project" value="UniProtKB-KW"/>
</dbReference>
<keyword evidence="5" id="KW-0346">Stress response</keyword>
<dbReference type="PANTHER" id="PTHR30204:SF58">
    <property type="entry name" value="HTH-TYPE TRANSCRIPTIONAL REGULATOR YFMP"/>
    <property type="match status" value="1"/>
</dbReference>
<dbReference type="RefSeq" id="WP_141270499.1">
    <property type="nucleotide sequence ID" value="NZ_BJNW01000029.1"/>
</dbReference>
<dbReference type="InterPro" id="IPR009061">
    <property type="entry name" value="DNA-bd_dom_put_sf"/>
</dbReference>
<accession>A0A4Y4D977</accession>
<dbReference type="Proteomes" id="UP000315730">
    <property type="component" value="Unassembled WGS sequence"/>
</dbReference>
<evidence type="ECO:0000256" key="1">
    <source>
        <dbReference type="ARBA" id="ARBA00023125"/>
    </source>
</evidence>
<dbReference type="PROSITE" id="PS50937">
    <property type="entry name" value="HTH_MERR_2"/>
    <property type="match status" value="1"/>
</dbReference>
<feature type="region of interest" description="Disordered" evidence="3">
    <location>
        <begin position="132"/>
        <end position="189"/>
    </location>
</feature>
<dbReference type="SUPFAM" id="SSF46955">
    <property type="entry name" value="Putative DNA-binding domain"/>
    <property type="match status" value="1"/>
</dbReference>
<keyword evidence="2" id="KW-0175">Coiled coil</keyword>
<evidence type="ECO:0000256" key="3">
    <source>
        <dbReference type="SAM" id="MobiDB-lite"/>
    </source>
</evidence>
<dbReference type="GO" id="GO:0003700">
    <property type="term" value="F:DNA-binding transcription factor activity"/>
    <property type="evidence" value="ECO:0007669"/>
    <property type="project" value="InterPro"/>
</dbReference>
<evidence type="ECO:0000313" key="6">
    <source>
        <dbReference type="Proteomes" id="UP000315730"/>
    </source>
</evidence>
<dbReference type="Gene3D" id="1.10.1660.10">
    <property type="match status" value="1"/>
</dbReference>
<feature type="domain" description="HTH merR-type" evidence="4">
    <location>
        <begin position="9"/>
        <end position="77"/>
    </location>
</feature>
<evidence type="ECO:0000313" key="5">
    <source>
        <dbReference type="EMBL" id="GED00285.1"/>
    </source>
</evidence>
<dbReference type="NCBIfam" id="NF047375">
    <property type="entry name" value="HeatShock_HspR"/>
    <property type="match status" value="1"/>
</dbReference>
<dbReference type="EMBL" id="BJNW01000029">
    <property type="protein sequence ID" value="GED00285.1"/>
    <property type="molecule type" value="Genomic_DNA"/>
</dbReference>
<gene>
    <name evidence="5" type="primary">hspR</name>
    <name evidence="5" type="ORF">KVA01_24390</name>
</gene>
<dbReference type="STRING" id="1272.GCA_900014985_01483"/>
<feature type="coiled-coil region" evidence="2">
    <location>
        <begin position="74"/>
        <end position="119"/>
    </location>
</feature>
<comment type="caution">
    <text evidence="5">The sequence shown here is derived from an EMBL/GenBank/DDBJ whole genome shotgun (WGS) entry which is preliminary data.</text>
</comment>
<sequence>MAEDFTKPGFVISVAAELADMHPQTLRQYDRLGLVTPSRASGRARRYSELDIQKLRQIQELSEEGVSLEGIKRIIQLENQVEALQSRVTELSEELANQVQALQSRVTELSEELEGERQARRERDMVFTAGSGGGVMRVARGSHRSPRKVSQALMLYRPAKPGDAQEQDGQHTGASENRRRGRRCTGTRS</sequence>
<evidence type="ECO:0000256" key="2">
    <source>
        <dbReference type="SAM" id="Coils"/>
    </source>
</evidence>
<keyword evidence="6" id="KW-1185">Reference proteome</keyword>